<comment type="subcellular location">
    <subcellularLocation>
        <location evidence="2">Cytoplasm</location>
    </subcellularLocation>
    <subcellularLocation>
        <location evidence="1">Nucleus</location>
    </subcellularLocation>
</comment>
<protein>
    <recommendedName>
        <fullName evidence="13">Protein-lysine N-methyltransferase SMYD4</fullName>
    </recommendedName>
    <alternativeName>
        <fullName evidence="14">SET and MYND domain-containing protein 4</fullName>
    </alternativeName>
</protein>
<dbReference type="Gene3D" id="1.10.220.160">
    <property type="match status" value="1"/>
</dbReference>
<comment type="catalytic activity">
    <reaction evidence="11">
        <text>L-lysyl-[protein] + S-adenosyl-L-methionine = N(6)-methyl-L-lysyl-[protein] + S-adenosyl-L-homocysteine + H(+)</text>
        <dbReference type="Rhea" id="RHEA:51736"/>
        <dbReference type="Rhea" id="RHEA-COMP:9752"/>
        <dbReference type="Rhea" id="RHEA-COMP:13053"/>
        <dbReference type="ChEBI" id="CHEBI:15378"/>
        <dbReference type="ChEBI" id="CHEBI:29969"/>
        <dbReference type="ChEBI" id="CHEBI:57856"/>
        <dbReference type="ChEBI" id="CHEBI:59789"/>
        <dbReference type="ChEBI" id="CHEBI:61929"/>
    </reaction>
</comment>
<dbReference type="GO" id="GO:0008170">
    <property type="term" value="F:N-methyltransferase activity"/>
    <property type="evidence" value="ECO:0007669"/>
    <property type="project" value="UniProtKB-ARBA"/>
</dbReference>
<dbReference type="GO" id="GO:0008757">
    <property type="term" value="F:S-adenosylmethionine-dependent methyltransferase activity"/>
    <property type="evidence" value="ECO:0007669"/>
    <property type="project" value="UniProtKB-ARBA"/>
</dbReference>
<evidence type="ECO:0000256" key="1">
    <source>
        <dbReference type="ARBA" id="ARBA00004123"/>
    </source>
</evidence>
<dbReference type="Gene3D" id="1.25.40.10">
    <property type="entry name" value="Tetratricopeptide repeat domain"/>
    <property type="match status" value="1"/>
</dbReference>
<proteinExistence type="predicted"/>
<dbReference type="CDD" id="cd10536">
    <property type="entry name" value="SET_SMYD4"/>
    <property type="match status" value="1"/>
</dbReference>
<name>A0AAV2RCW1_MEGNR</name>
<reference evidence="16 17" key="1">
    <citation type="submission" date="2024-05" db="EMBL/GenBank/DDBJ databases">
        <authorList>
            <person name="Wallberg A."/>
        </authorList>
    </citation>
    <scope>NUCLEOTIDE SEQUENCE [LARGE SCALE GENOMIC DNA]</scope>
</reference>
<dbReference type="InterPro" id="IPR052097">
    <property type="entry name" value="SET-MYND_domain_protein"/>
</dbReference>
<dbReference type="InterPro" id="IPR044421">
    <property type="entry name" value="SMYD4_SET"/>
</dbReference>
<dbReference type="SUPFAM" id="SSF48452">
    <property type="entry name" value="TPR-like"/>
    <property type="match status" value="1"/>
</dbReference>
<accession>A0AAV2RCW1</accession>
<keyword evidence="5" id="KW-0808">Transferase</keyword>
<dbReference type="AlphaFoldDB" id="A0AAV2RCW1"/>
<dbReference type="PANTHER" id="PTHR46165:SF2">
    <property type="entry name" value="SET AND MYND DOMAIN-CONTAINING PROTEIN 4"/>
    <property type="match status" value="1"/>
</dbReference>
<evidence type="ECO:0000256" key="10">
    <source>
        <dbReference type="ARBA" id="ARBA00023242"/>
    </source>
</evidence>
<sequence length="694" mass="79172">MATQKFEYMVAAVMKQLQNSGKLNELGKEFSASENADEMFRYIFKLDEIHKTLNLLTKISPLGKSEEEAENLLVEGNNFFANKCYGLALDVFNKCILAAPHPCCKYSSNGNGQDLDDSRQSFKILAYGYAQRSALLFELKEYKRCIADINQALDLESVKPLLCELIKRKAKCYIALKKIREAKESLNALLSSLSPENKNSDNVDELESLLQQCHVTDQLVSDEASNDVHRKFDTESDTEDWVLFQYKTPSPPKLKNNNPNVPSFSDALKVQYSLLRGRYVVASKDISPGDVVAMEKGYVCIPNTTCSNLRSRCTLCLMRCHNPLPCPTCAKVVFCSVKCREEGMKKFHSVECAMLPTLIDIGIDKNALQAYRLVIRETFIKLKNYVPILRKEEDEVPRHMHGFNQEGIYDTGDYRAIYHLESNIPSRSVLDLFHKSTKALLITNMLYQTKKFFVNESGKAFIPCDEDLILTGSVVLNHLLNLPQNTFAITEFQANIEDYKNDARQANIAGGCYSALSLFNHSCAASTTRANYGDILVLYAKRFIPAGAEVSTSYGYSYHVDKKEERQESLSKDYKFICECEACNENWSLLDFLPDASLRPAETFNKYSEDCKAFKNLDYSNNDIMQEKLEEMLAKYHGVFKNEKDVEIFEATIKETVEFLERFCAMPCKEYFYAQSMMIHFLENRASSYCYINR</sequence>
<dbReference type="InterPro" id="IPR011990">
    <property type="entry name" value="TPR-like_helical_dom_sf"/>
</dbReference>
<dbReference type="GO" id="GO:0005737">
    <property type="term" value="C:cytoplasm"/>
    <property type="evidence" value="ECO:0007669"/>
    <property type="project" value="UniProtKB-SubCell"/>
</dbReference>
<dbReference type="PANTHER" id="PTHR46165">
    <property type="entry name" value="SET AND MYND DOMAIN-CONTAINING PROTEIN 4"/>
    <property type="match status" value="1"/>
</dbReference>
<evidence type="ECO:0000256" key="7">
    <source>
        <dbReference type="ARBA" id="ARBA00022723"/>
    </source>
</evidence>
<evidence type="ECO:0000256" key="9">
    <source>
        <dbReference type="ARBA" id="ARBA00022833"/>
    </source>
</evidence>
<evidence type="ECO:0000256" key="6">
    <source>
        <dbReference type="ARBA" id="ARBA00022691"/>
    </source>
</evidence>
<evidence type="ECO:0000256" key="5">
    <source>
        <dbReference type="ARBA" id="ARBA00022679"/>
    </source>
</evidence>
<comment type="function">
    <text evidence="12">Protein-lysine N-methyltransferase. Monomethylates PRMT5, modulating its transcriptional activity. May also act as a histone methyltransferase. Plays a critical role in cardiac development. Acts as a key epigenetic regulator of gene expression during cardiac development via its dual activities as a methyltransferase and negative regulator of HDAC1.</text>
</comment>
<evidence type="ECO:0000256" key="12">
    <source>
        <dbReference type="ARBA" id="ARBA00093423"/>
    </source>
</evidence>
<evidence type="ECO:0000259" key="15">
    <source>
        <dbReference type="PROSITE" id="PS50280"/>
    </source>
</evidence>
<dbReference type="GO" id="GO:0008270">
    <property type="term" value="F:zinc ion binding"/>
    <property type="evidence" value="ECO:0007669"/>
    <property type="project" value="UniProtKB-KW"/>
</dbReference>
<evidence type="ECO:0000313" key="16">
    <source>
        <dbReference type="EMBL" id="CAL4121636.1"/>
    </source>
</evidence>
<evidence type="ECO:0000256" key="4">
    <source>
        <dbReference type="ARBA" id="ARBA00022603"/>
    </source>
</evidence>
<organism evidence="16 17">
    <name type="scientific">Meganyctiphanes norvegica</name>
    <name type="common">Northern krill</name>
    <name type="synonym">Thysanopoda norvegica</name>
    <dbReference type="NCBI Taxonomy" id="48144"/>
    <lineage>
        <taxon>Eukaryota</taxon>
        <taxon>Metazoa</taxon>
        <taxon>Ecdysozoa</taxon>
        <taxon>Arthropoda</taxon>
        <taxon>Crustacea</taxon>
        <taxon>Multicrustacea</taxon>
        <taxon>Malacostraca</taxon>
        <taxon>Eumalacostraca</taxon>
        <taxon>Eucarida</taxon>
        <taxon>Euphausiacea</taxon>
        <taxon>Euphausiidae</taxon>
        <taxon>Meganyctiphanes</taxon>
    </lineage>
</organism>
<keyword evidence="7" id="KW-0479">Metal-binding</keyword>
<keyword evidence="10" id="KW-0539">Nucleus</keyword>
<comment type="caution">
    <text evidence="16">The sequence shown here is derived from an EMBL/GenBank/DDBJ whole genome shotgun (WGS) entry which is preliminary data.</text>
</comment>
<keyword evidence="3" id="KW-0963">Cytoplasm</keyword>
<dbReference type="GO" id="GO:0042826">
    <property type="term" value="F:histone deacetylase binding"/>
    <property type="evidence" value="ECO:0007669"/>
    <property type="project" value="TreeGrafter"/>
</dbReference>
<dbReference type="GO" id="GO:0032259">
    <property type="term" value="P:methylation"/>
    <property type="evidence" value="ECO:0007669"/>
    <property type="project" value="UniProtKB-KW"/>
</dbReference>
<dbReference type="Gene3D" id="6.10.140.2220">
    <property type="match status" value="1"/>
</dbReference>
<keyword evidence="9" id="KW-0862">Zinc</keyword>
<gene>
    <name evidence="16" type="ORF">MNOR_LOCUS22518</name>
</gene>
<dbReference type="InterPro" id="IPR002893">
    <property type="entry name" value="Znf_MYND"/>
</dbReference>
<keyword evidence="17" id="KW-1185">Reference proteome</keyword>
<dbReference type="SUPFAM" id="SSF144232">
    <property type="entry name" value="HIT/MYND zinc finger-like"/>
    <property type="match status" value="1"/>
</dbReference>
<dbReference type="Pfam" id="PF00856">
    <property type="entry name" value="SET"/>
    <property type="match status" value="1"/>
</dbReference>
<feature type="domain" description="SET" evidence="15">
    <location>
        <begin position="259"/>
        <end position="555"/>
    </location>
</feature>
<evidence type="ECO:0000313" key="17">
    <source>
        <dbReference type="Proteomes" id="UP001497623"/>
    </source>
</evidence>
<evidence type="ECO:0000256" key="11">
    <source>
        <dbReference type="ARBA" id="ARBA00048985"/>
    </source>
</evidence>
<keyword evidence="8" id="KW-0863">Zinc-finger</keyword>
<evidence type="ECO:0000256" key="14">
    <source>
        <dbReference type="ARBA" id="ARBA00093680"/>
    </source>
</evidence>
<dbReference type="PROSITE" id="PS50280">
    <property type="entry name" value="SET"/>
    <property type="match status" value="1"/>
</dbReference>
<dbReference type="Proteomes" id="UP001497623">
    <property type="component" value="Unassembled WGS sequence"/>
</dbReference>
<dbReference type="InterPro" id="IPR001214">
    <property type="entry name" value="SET_dom"/>
</dbReference>
<dbReference type="InterPro" id="IPR046341">
    <property type="entry name" value="SET_dom_sf"/>
</dbReference>
<evidence type="ECO:0000256" key="8">
    <source>
        <dbReference type="ARBA" id="ARBA00022771"/>
    </source>
</evidence>
<dbReference type="GO" id="GO:0008276">
    <property type="term" value="F:protein methyltransferase activity"/>
    <property type="evidence" value="ECO:0007669"/>
    <property type="project" value="UniProtKB-ARBA"/>
</dbReference>
<dbReference type="EMBL" id="CAXKWB010019045">
    <property type="protein sequence ID" value="CAL4121636.1"/>
    <property type="molecule type" value="Genomic_DNA"/>
</dbReference>
<evidence type="ECO:0000256" key="3">
    <source>
        <dbReference type="ARBA" id="ARBA00022490"/>
    </source>
</evidence>
<dbReference type="SUPFAM" id="SSF82199">
    <property type="entry name" value="SET domain"/>
    <property type="match status" value="1"/>
</dbReference>
<dbReference type="Gene3D" id="2.170.270.10">
    <property type="entry name" value="SET domain"/>
    <property type="match status" value="1"/>
</dbReference>
<evidence type="ECO:0000256" key="2">
    <source>
        <dbReference type="ARBA" id="ARBA00004496"/>
    </source>
</evidence>
<dbReference type="GO" id="GO:0005634">
    <property type="term" value="C:nucleus"/>
    <property type="evidence" value="ECO:0007669"/>
    <property type="project" value="UniProtKB-SubCell"/>
</dbReference>
<keyword evidence="6" id="KW-0949">S-adenosyl-L-methionine</keyword>
<evidence type="ECO:0000256" key="13">
    <source>
        <dbReference type="ARBA" id="ARBA00093635"/>
    </source>
</evidence>
<dbReference type="PROSITE" id="PS01360">
    <property type="entry name" value="ZF_MYND_1"/>
    <property type="match status" value="1"/>
</dbReference>
<keyword evidence="4" id="KW-0489">Methyltransferase</keyword>